<sequence length="129" mass="13882">MTSFSGEIYVKVDDVKGSVVKPAAYVGWIAASSITWPGGDSLRGGRISGKFFPDFTDGTVYLTCTSGLHTPSLLHSAAQGRHIKSIQIHLIHPKITIRALIEDVLVAVRLKSDRTEEVEFAAAKGTASR</sequence>
<dbReference type="SUPFAM" id="SSF141452">
    <property type="entry name" value="Hcp1-like"/>
    <property type="match status" value="1"/>
</dbReference>
<dbReference type="InterPro" id="IPR036624">
    <property type="entry name" value="Hcp1-lik_sf"/>
</dbReference>
<reference evidence="1 2" key="1">
    <citation type="submission" date="2019-06" db="EMBL/GenBank/DDBJ databases">
        <title>New taxonomy in bacterial strain CC-CFT640, isolated from vineyard.</title>
        <authorList>
            <person name="Lin S.-Y."/>
            <person name="Tsai C.-F."/>
            <person name="Young C.-C."/>
        </authorList>
    </citation>
    <scope>NUCLEOTIDE SEQUENCE [LARGE SCALE GENOMIC DNA]</scope>
    <source>
        <strain evidence="1 2">CC-CFT640</strain>
    </source>
</reference>
<dbReference type="AlphaFoldDB" id="A0A5C8PWL0"/>
<keyword evidence="2" id="KW-1185">Reference proteome</keyword>
<protein>
    <submittedName>
        <fullName evidence="1">Type VI secretion system tube protein Hcp</fullName>
    </submittedName>
</protein>
<dbReference type="RefSeq" id="WP_147845049.1">
    <property type="nucleotide sequence ID" value="NZ_VDUZ01000001.1"/>
</dbReference>
<accession>A0A5C8PWL0</accession>
<evidence type="ECO:0000313" key="2">
    <source>
        <dbReference type="Proteomes" id="UP000321638"/>
    </source>
</evidence>
<organism evidence="1 2">
    <name type="scientific">Vineibacter terrae</name>
    <dbReference type="NCBI Taxonomy" id="2586908"/>
    <lineage>
        <taxon>Bacteria</taxon>
        <taxon>Pseudomonadati</taxon>
        <taxon>Pseudomonadota</taxon>
        <taxon>Alphaproteobacteria</taxon>
        <taxon>Hyphomicrobiales</taxon>
        <taxon>Vineibacter</taxon>
    </lineage>
</organism>
<dbReference type="Gene3D" id="2.30.110.20">
    <property type="entry name" value="Hcp1-like"/>
    <property type="match status" value="1"/>
</dbReference>
<evidence type="ECO:0000313" key="1">
    <source>
        <dbReference type="EMBL" id="TXL82343.1"/>
    </source>
</evidence>
<dbReference type="Proteomes" id="UP000321638">
    <property type="component" value="Unassembled WGS sequence"/>
</dbReference>
<name>A0A5C8PWL0_9HYPH</name>
<gene>
    <name evidence="1" type="ORF">FHP25_01200</name>
</gene>
<comment type="caution">
    <text evidence="1">The sequence shown here is derived from an EMBL/GenBank/DDBJ whole genome shotgun (WGS) entry which is preliminary data.</text>
</comment>
<dbReference type="EMBL" id="VDUZ01000001">
    <property type="protein sequence ID" value="TXL82343.1"/>
    <property type="molecule type" value="Genomic_DNA"/>
</dbReference>
<proteinExistence type="predicted"/>